<evidence type="ECO:0000259" key="8">
    <source>
        <dbReference type="Pfam" id="PF00884"/>
    </source>
</evidence>
<comment type="cofactor">
    <cofactor evidence="1">
        <name>Ca(2+)</name>
        <dbReference type="ChEBI" id="CHEBI:29108"/>
    </cofactor>
</comment>
<dbReference type="PANTHER" id="PTHR45953">
    <property type="entry name" value="IDURONATE 2-SULFATASE"/>
    <property type="match status" value="1"/>
</dbReference>
<dbReference type="Proteomes" id="UP000245535">
    <property type="component" value="Unassembled WGS sequence"/>
</dbReference>
<dbReference type="AlphaFoldDB" id="A0A315Z6J3"/>
<comment type="similarity">
    <text evidence="2">Belongs to the sulfatase family.</text>
</comment>
<evidence type="ECO:0000256" key="7">
    <source>
        <dbReference type="SAM" id="SignalP"/>
    </source>
</evidence>
<dbReference type="GO" id="GO:0046872">
    <property type="term" value="F:metal ion binding"/>
    <property type="evidence" value="ECO:0007669"/>
    <property type="project" value="UniProtKB-KW"/>
</dbReference>
<keyword evidence="10" id="KW-1185">Reference proteome</keyword>
<evidence type="ECO:0000256" key="3">
    <source>
        <dbReference type="ARBA" id="ARBA00022723"/>
    </source>
</evidence>
<reference evidence="9 10" key="1">
    <citation type="submission" date="2018-03" db="EMBL/GenBank/DDBJ databases">
        <title>Genomic Encyclopedia of Archaeal and Bacterial Type Strains, Phase II (KMG-II): from individual species to whole genera.</title>
        <authorList>
            <person name="Goeker M."/>
        </authorList>
    </citation>
    <scope>NUCLEOTIDE SEQUENCE [LARGE SCALE GENOMIC DNA]</scope>
    <source>
        <strain evidence="9 10">DSM 28229</strain>
    </source>
</reference>
<keyword evidence="5" id="KW-0378">Hydrolase</keyword>
<dbReference type="InterPro" id="IPR035874">
    <property type="entry name" value="IDS"/>
</dbReference>
<evidence type="ECO:0000313" key="10">
    <source>
        <dbReference type="Proteomes" id="UP000245535"/>
    </source>
</evidence>
<sequence>MLRDFFMPKNMKSLLSSILLCSLLFTVISSCKQKENTKTRPNILLICVDDMNGYAVKDRYPMFQTPYIDKLRSESINFTNAACNVPVCNPSRASFFSGILPHNTGAYLNGSDGWNRSPILKEIQSFPAYFKHQGYITWGRGKILHNPLTPEREKAMWDNHNRGGNGFGPFPDKEHQYGNKFKGIQAWEGEDSDFPDNINGDLAVEFLAQKHDKPFLMYYGLWRPHTPYTAPKRFFEPYNEKEFTRPKGYKDGDLDDVPYLGTMLVDSLKQFKNKKLNYAYDELWQKFLYGYAANTSFADWNVGRVIEALDNSPYADNTIVIFWSDNGYHCGEKLRWQKATLWDQSDYVPFMVRTPEKKQAESSATISLVDIYPTLIELCGLEKPNHSLDGNSIVPLLENPNKEWDYPSLTVYGKDYTSVRSERYRYIRYPDGTEELYDHSTDPYEFENIAPKKGSRIIMDELSEELPKQWAPSTGGRLEVPRKFEDVMRTENKWHKVKKHSS</sequence>
<evidence type="ECO:0000256" key="1">
    <source>
        <dbReference type="ARBA" id="ARBA00001913"/>
    </source>
</evidence>
<dbReference type="GO" id="GO:0005737">
    <property type="term" value="C:cytoplasm"/>
    <property type="evidence" value="ECO:0007669"/>
    <property type="project" value="TreeGrafter"/>
</dbReference>
<accession>A0A315Z6J3</accession>
<dbReference type="InterPro" id="IPR000917">
    <property type="entry name" value="Sulfatase_N"/>
</dbReference>
<feature type="chain" id="PRO_5016262416" evidence="7">
    <location>
        <begin position="32"/>
        <end position="502"/>
    </location>
</feature>
<dbReference type="PANTHER" id="PTHR45953:SF1">
    <property type="entry name" value="IDURONATE 2-SULFATASE"/>
    <property type="match status" value="1"/>
</dbReference>
<comment type="caution">
    <text evidence="9">The sequence shown here is derived from an EMBL/GenBank/DDBJ whole genome shotgun (WGS) entry which is preliminary data.</text>
</comment>
<dbReference type="Pfam" id="PF00884">
    <property type="entry name" value="Sulfatase"/>
    <property type="match status" value="1"/>
</dbReference>
<keyword evidence="4 7" id="KW-0732">Signal</keyword>
<evidence type="ECO:0000256" key="4">
    <source>
        <dbReference type="ARBA" id="ARBA00022729"/>
    </source>
</evidence>
<dbReference type="SUPFAM" id="SSF53649">
    <property type="entry name" value="Alkaline phosphatase-like"/>
    <property type="match status" value="1"/>
</dbReference>
<gene>
    <name evidence="9" type="ORF">BC781_10822</name>
</gene>
<evidence type="ECO:0000256" key="5">
    <source>
        <dbReference type="ARBA" id="ARBA00022801"/>
    </source>
</evidence>
<name>A0A315Z6J3_SEDFL</name>
<feature type="signal peptide" evidence="7">
    <location>
        <begin position="1"/>
        <end position="31"/>
    </location>
</feature>
<evidence type="ECO:0000256" key="2">
    <source>
        <dbReference type="ARBA" id="ARBA00008779"/>
    </source>
</evidence>
<feature type="domain" description="Sulfatase N-terminal" evidence="8">
    <location>
        <begin position="41"/>
        <end position="380"/>
    </location>
</feature>
<dbReference type="GO" id="GO:0004423">
    <property type="term" value="F:iduronate-2-sulfatase activity"/>
    <property type="evidence" value="ECO:0007669"/>
    <property type="project" value="InterPro"/>
</dbReference>
<dbReference type="Gene3D" id="3.40.720.10">
    <property type="entry name" value="Alkaline Phosphatase, subunit A"/>
    <property type="match status" value="1"/>
</dbReference>
<dbReference type="PROSITE" id="PS51257">
    <property type="entry name" value="PROKAR_LIPOPROTEIN"/>
    <property type="match status" value="1"/>
</dbReference>
<proteinExistence type="inferred from homology"/>
<dbReference type="EMBL" id="QGDO01000008">
    <property type="protein sequence ID" value="PWJ37887.1"/>
    <property type="molecule type" value="Genomic_DNA"/>
</dbReference>
<evidence type="ECO:0000313" key="9">
    <source>
        <dbReference type="EMBL" id="PWJ37887.1"/>
    </source>
</evidence>
<evidence type="ECO:0000256" key="6">
    <source>
        <dbReference type="ARBA" id="ARBA00022837"/>
    </source>
</evidence>
<keyword evidence="3" id="KW-0479">Metal-binding</keyword>
<protein>
    <submittedName>
        <fullName evidence="9">Arylsulfatase A-like enzyme</fullName>
    </submittedName>
</protein>
<organism evidence="9 10">
    <name type="scientific">Sediminitomix flava</name>
    <dbReference type="NCBI Taxonomy" id="379075"/>
    <lineage>
        <taxon>Bacteria</taxon>
        <taxon>Pseudomonadati</taxon>
        <taxon>Bacteroidota</taxon>
        <taxon>Cytophagia</taxon>
        <taxon>Cytophagales</taxon>
        <taxon>Flammeovirgaceae</taxon>
        <taxon>Sediminitomix</taxon>
    </lineage>
</organism>
<dbReference type="CDD" id="cd16030">
    <property type="entry name" value="iduronate-2-sulfatase"/>
    <property type="match status" value="1"/>
</dbReference>
<dbReference type="InterPro" id="IPR017850">
    <property type="entry name" value="Alkaline_phosphatase_core_sf"/>
</dbReference>
<keyword evidence="6" id="KW-0106">Calcium</keyword>